<organism evidence="2">
    <name type="scientific">Saccharomyces paradoxus</name>
    <name type="common">Yeast</name>
    <name type="synonym">Saccharomyces douglasii</name>
    <dbReference type="NCBI Taxonomy" id="27291"/>
    <lineage>
        <taxon>Eukaryota</taxon>
        <taxon>Fungi</taxon>
        <taxon>Dikarya</taxon>
        <taxon>Ascomycota</taxon>
        <taxon>Saccharomycotina</taxon>
        <taxon>Saccharomycetes</taxon>
        <taxon>Saccharomycetales</taxon>
        <taxon>Saccharomycetaceae</taxon>
        <taxon>Saccharomyces</taxon>
    </lineage>
</organism>
<dbReference type="Gene3D" id="3.40.50.2060">
    <property type="match status" value="1"/>
</dbReference>
<dbReference type="InterPro" id="IPR036045">
    <property type="entry name" value="Sec1-like_sf"/>
</dbReference>
<evidence type="ECO:0000256" key="1">
    <source>
        <dbReference type="ARBA" id="ARBA00009884"/>
    </source>
</evidence>
<dbReference type="InterPro" id="IPR043154">
    <property type="entry name" value="Sec-1-like_dom1"/>
</dbReference>
<dbReference type="InterPro" id="IPR027482">
    <property type="entry name" value="Sec1-like_dom2"/>
</dbReference>
<name>A0A8B8UNT6_SACPA</name>
<evidence type="ECO:0000313" key="2">
    <source>
        <dbReference type="RefSeq" id="XP_033765428.1"/>
    </source>
</evidence>
<dbReference type="GeneID" id="54629642"/>
<dbReference type="OrthoDB" id="10251230at2759"/>
<dbReference type="Gene3D" id="3.90.830.10">
    <property type="entry name" value="Syntaxin Binding Protein 1, Chain A, domain 2"/>
    <property type="match status" value="1"/>
</dbReference>
<reference evidence="2" key="1">
    <citation type="journal article" date="2017" name="Nat. Genet.">
        <title>Contrasting evolutionary genome dynamics between domesticated and wild yeasts.</title>
        <authorList>
            <person name="Yue J.X."/>
            <person name="Li J."/>
            <person name="Aigrain L."/>
            <person name="Hallin J."/>
            <person name="Persson K."/>
            <person name="Oliver K."/>
            <person name="Bergstrom A."/>
            <person name="Coupland P."/>
            <person name="Warringer J."/>
            <person name="Lagomarsino M.C."/>
            <person name="Fischer G."/>
            <person name="Durbin R."/>
            <person name="Liti G."/>
        </authorList>
    </citation>
    <scope>NUCLEOTIDE SEQUENCE</scope>
    <source>
        <strain evidence="2">CBS432</strain>
    </source>
</reference>
<comment type="similarity">
    <text evidence="1">Belongs to the STXBP/unc-18/SEC1 family.</text>
</comment>
<dbReference type="InterPro" id="IPR001619">
    <property type="entry name" value="Sec1-like"/>
</dbReference>
<dbReference type="Gene3D" id="3.40.50.1910">
    <property type="match status" value="1"/>
</dbReference>
<dbReference type="InterPro" id="IPR043127">
    <property type="entry name" value="Sec-1-like_dom3a"/>
</dbReference>
<reference evidence="2" key="2">
    <citation type="submission" date="2020-01" db="EMBL/GenBank/DDBJ databases">
        <title>Population-level Yeast Reference Genomes.</title>
        <authorList>
            <person name="Yue J.-X."/>
        </authorList>
    </citation>
    <scope>NUCLEOTIDE SEQUENCE</scope>
    <source>
        <strain evidence="2">CBS432</strain>
    </source>
</reference>
<dbReference type="VEuPathDB" id="FungiDB:SPAR_D03950"/>
<proteinExistence type="inferred from homology"/>
<reference evidence="2" key="4">
    <citation type="submission" date="2025-08" db="UniProtKB">
        <authorList>
            <consortium name="RefSeq"/>
        </authorList>
    </citation>
    <scope>IDENTIFICATION</scope>
    <source>
        <strain evidence="2">CBS432</strain>
    </source>
</reference>
<gene>
    <name evidence="2" type="primary">SLY1</name>
    <name evidence="2" type="ORF">SPAR_D03950</name>
</gene>
<dbReference type="GO" id="GO:0016192">
    <property type="term" value="P:vesicle-mediated transport"/>
    <property type="evidence" value="ECO:0007669"/>
    <property type="project" value="InterPro"/>
</dbReference>
<dbReference type="Gene3D" id="1.25.40.60">
    <property type="match status" value="1"/>
</dbReference>
<dbReference type="KEGG" id="spao:SPAR_D03950"/>
<dbReference type="FunFam" id="3.40.50.2060:FF:000011">
    <property type="entry name" value="SLY1 protein"/>
    <property type="match status" value="1"/>
</dbReference>
<accession>A0A8B8UNT6</accession>
<dbReference type="Pfam" id="PF00995">
    <property type="entry name" value="Sec1"/>
    <property type="match status" value="1"/>
</dbReference>
<dbReference type="PANTHER" id="PTHR11679">
    <property type="entry name" value="VESICLE PROTEIN SORTING-ASSOCIATED"/>
    <property type="match status" value="1"/>
</dbReference>
<dbReference type="SUPFAM" id="SSF56815">
    <property type="entry name" value="Sec1/munc18-like (SM) proteins"/>
    <property type="match status" value="1"/>
</dbReference>
<reference evidence="2" key="3">
    <citation type="submission" date="2025-07" db="EMBL/GenBank/DDBJ databases">
        <authorList>
            <consortium name="NCBI Genome Project"/>
        </authorList>
    </citation>
    <scope>NUCLEOTIDE SEQUENCE</scope>
    <source>
        <strain evidence="2">CBS432</strain>
    </source>
</reference>
<dbReference type="AlphaFoldDB" id="A0A8B8UNT6"/>
<dbReference type="RefSeq" id="XP_033765428.1">
    <property type="nucleotide sequence ID" value="XM_033909537.1"/>
</dbReference>
<sequence length="666" mass="74694">MAVEEISSRKDISLRDMQISAILKMLFLNKNSNNNDNITTITDDIFNQQEIIWKVLILDIKSTATISSVLRVNDLLKAGITVHSLIKQDRSPLPDVPAIYFVSPTKENIDIIVNDLKSDKYSEFYINFTSSLPRNLLEDLAQQVSVTGKSDKIKQVYDQYLDFIVTEPELFSLEISNAYLTLNDPKTSEEEITGLCANIADGLFNTVLTTNSIPIIRAAKGGPAEIIAEKLGTKLRDFVINTNSSSTSTLQGNDSLERGVLIILDRNIDFASMFSHSWIYQCMVFDIFKLSRNTVTIPLENKENGTDTTTSKPLATKKYDIEPNDFFWMENSHLPFPEAAENVEAALNKYKEEAAEITRKTGVTDITDLDPNSNNDTVQIQEVVKKLPELTAKKNTIDTHMNIFAALLSQLESKSLDTFFEVEQDPGSTKTRARFLDILKDGKTNNLEDKLRSFIVLYLTSATGLPKDFVQTVENYFKEHDYDINALKYVYKLREFMQLSNMSLQNKSLEDGSDSTFKPSNLTLSGIYGLTEGKLQGGVGSLISGIKKLLPEKKTIPITNVVDAIMDPLNSSQKNLETTDSYLYIDPKITRGSHTRKPKRQSYNKSLVFVVGGGNYLEYQNLQEWAHSQLHNPKKVMYGSTAITTPAEFLNEISRLGASNNSNSDA</sequence>
<dbReference type="PIRSF" id="PIRSF005715">
    <property type="entry name" value="VPS45_Sec1"/>
    <property type="match status" value="1"/>
</dbReference>
<protein>
    <submittedName>
        <fullName evidence="2">Syntaxin-binding protein</fullName>
    </submittedName>
</protein>